<reference evidence="2 3" key="1">
    <citation type="submission" date="2019-03" db="EMBL/GenBank/DDBJ databases">
        <title>Genomic Encyclopedia of Type Strains, Phase IV (KMG-IV): sequencing the most valuable type-strain genomes for metagenomic binning, comparative biology and taxonomic classification.</title>
        <authorList>
            <person name="Goeker M."/>
        </authorList>
    </citation>
    <scope>NUCLEOTIDE SEQUENCE [LARGE SCALE GENOMIC DNA]</scope>
    <source>
        <strain evidence="2 3">DSM 15505</strain>
    </source>
</reference>
<dbReference type="Gene3D" id="3.90.1200.10">
    <property type="match status" value="1"/>
</dbReference>
<dbReference type="InterPro" id="IPR027417">
    <property type="entry name" value="P-loop_NTPase"/>
</dbReference>
<dbReference type="AlphaFoldDB" id="A0A4R7K4N4"/>
<dbReference type="Proteomes" id="UP000295830">
    <property type="component" value="Unassembled WGS sequence"/>
</dbReference>
<evidence type="ECO:0000313" key="3">
    <source>
        <dbReference type="Proteomes" id="UP000295830"/>
    </source>
</evidence>
<evidence type="ECO:0000259" key="1">
    <source>
        <dbReference type="Pfam" id="PF01636"/>
    </source>
</evidence>
<dbReference type="SUPFAM" id="SSF56112">
    <property type="entry name" value="Protein kinase-like (PK-like)"/>
    <property type="match status" value="1"/>
</dbReference>
<protein>
    <recommendedName>
        <fullName evidence="1">Aminoglycoside phosphotransferase domain-containing protein</fullName>
    </recommendedName>
</protein>
<dbReference type="InterPro" id="IPR052732">
    <property type="entry name" value="Cell-binding_unc_protein"/>
</dbReference>
<dbReference type="PANTHER" id="PTHR43883">
    <property type="entry name" value="SLR0207 PROTEIN"/>
    <property type="match status" value="1"/>
</dbReference>
<sequence>MESRLINALQDPSLYPHGVEEIRMLETHISWIILTGSHAYKLKKPLDLGFLDFRHLESRRFYCEEELRLNRRLAETIYEAVIPITGTEDAPVLNGEGEPIEYALRMRQFDPEQALDKLSDRGELTVAHLDALADRVAAFHQSVPALDPDNPMGDPARLRQAMLDNFTTIRETTDSSADRRQADVLQAWTESTFEQLEPRIQQRLEDGHVRECHGDLHLGNIAWFEDRITVFDCIEFNETFRWIDTANDLAFLLMDLESRGHRPWAYRVLNRYLEYSGDFGALPLLGIYKAYRAMIRAKVALLSPADTPEQQTQQLEKYRSYAGLAERYCEFPGPWLAVTTGFSASGKSHVSGQLAEHFGMIRIRSDVERKRLFNLGPTQSSESGRDSGIYTREATEQTYEQLEKLTREALMAGFPVIVDSAALRRDERESLHDIAEALGLPGLTVSCEAPEAVLRERIRERARQRDEVSEATEAVLDHQLETADPISESESTHTVHIRTDQSQSLDLLIQAIEKHGV</sequence>
<comment type="caution">
    <text evidence="2">The sequence shown here is derived from an EMBL/GenBank/DDBJ whole genome shotgun (WGS) entry which is preliminary data.</text>
</comment>
<dbReference type="OrthoDB" id="9810277at2"/>
<dbReference type="Pfam" id="PF01636">
    <property type="entry name" value="APH"/>
    <property type="match status" value="1"/>
</dbReference>
<dbReference type="SUPFAM" id="SSF52540">
    <property type="entry name" value="P-loop containing nucleoside triphosphate hydrolases"/>
    <property type="match status" value="1"/>
</dbReference>
<dbReference type="InterPro" id="IPR011009">
    <property type="entry name" value="Kinase-like_dom_sf"/>
</dbReference>
<dbReference type="Gene3D" id="3.40.50.300">
    <property type="entry name" value="P-loop containing nucleotide triphosphate hydrolases"/>
    <property type="match status" value="1"/>
</dbReference>
<gene>
    <name evidence="2" type="ORF">DES49_0712</name>
</gene>
<evidence type="ECO:0000313" key="2">
    <source>
        <dbReference type="EMBL" id="TDT44599.1"/>
    </source>
</evidence>
<dbReference type="Pfam" id="PF13671">
    <property type="entry name" value="AAA_33"/>
    <property type="match status" value="1"/>
</dbReference>
<dbReference type="RefSeq" id="WP_133734968.1">
    <property type="nucleotide sequence ID" value="NZ_SOAX01000001.1"/>
</dbReference>
<feature type="domain" description="Aminoglycoside phosphotransferase" evidence="1">
    <location>
        <begin position="95"/>
        <end position="277"/>
    </location>
</feature>
<keyword evidence="3" id="KW-1185">Reference proteome</keyword>
<proteinExistence type="predicted"/>
<organism evidence="2 3">
    <name type="scientific">Halospina denitrificans</name>
    <dbReference type="NCBI Taxonomy" id="332522"/>
    <lineage>
        <taxon>Bacteria</taxon>
        <taxon>Pseudomonadati</taxon>
        <taxon>Pseudomonadota</taxon>
        <taxon>Gammaproteobacteria</taxon>
        <taxon>Halospina</taxon>
    </lineage>
</organism>
<accession>A0A4R7K4N4</accession>
<name>A0A4R7K4N4_9GAMM</name>
<dbReference type="PANTHER" id="PTHR43883:SF1">
    <property type="entry name" value="GLUCONOKINASE"/>
    <property type="match status" value="1"/>
</dbReference>
<dbReference type="EMBL" id="SOAX01000001">
    <property type="protein sequence ID" value="TDT44599.1"/>
    <property type="molecule type" value="Genomic_DNA"/>
</dbReference>
<dbReference type="InterPro" id="IPR002575">
    <property type="entry name" value="Aminoglycoside_PTrfase"/>
</dbReference>